<evidence type="ECO:0000256" key="1">
    <source>
        <dbReference type="ARBA" id="ARBA00023172"/>
    </source>
</evidence>
<dbReference type="EMBL" id="JARRAG010000002">
    <property type="protein sequence ID" value="MDG3006611.1"/>
    <property type="molecule type" value="Genomic_DNA"/>
</dbReference>
<name>A0ABT6FGK3_9BACT</name>
<dbReference type="Gene3D" id="1.10.443.10">
    <property type="entry name" value="Intergrase catalytic core"/>
    <property type="match status" value="1"/>
</dbReference>
<dbReference type="Pfam" id="PF00589">
    <property type="entry name" value="Phage_integrase"/>
    <property type="match status" value="1"/>
</dbReference>
<dbReference type="PROSITE" id="PS51898">
    <property type="entry name" value="TYR_RECOMBINASE"/>
    <property type="match status" value="1"/>
</dbReference>
<evidence type="ECO:0000259" key="2">
    <source>
        <dbReference type="PROSITE" id="PS51898"/>
    </source>
</evidence>
<gene>
    <name evidence="3" type="ORF">PZE19_22805</name>
</gene>
<dbReference type="PANTHER" id="PTHR30349">
    <property type="entry name" value="PHAGE INTEGRASE-RELATED"/>
    <property type="match status" value="1"/>
</dbReference>
<feature type="domain" description="Tyr recombinase" evidence="2">
    <location>
        <begin position="173"/>
        <end position="353"/>
    </location>
</feature>
<keyword evidence="4" id="KW-1185">Reference proteome</keyword>
<dbReference type="InterPro" id="IPR013762">
    <property type="entry name" value="Integrase-like_cat_sf"/>
</dbReference>
<dbReference type="InterPro" id="IPR050090">
    <property type="entry name" value="Tyrosine_recombinase_XerCD"/>
</dbReference>
<dbReference type="InterPro" id="IPR011010">
    <property type="entry name" value="DNA_brk_join_enz"/>
</dbReference>
<sequence>MPKLGCKPPAYRRHKATGRARVRYQGKDHYLPGKFGSPESRQAYARFIAGLASSDSTVDLSPSPSALSLTISELILRYADHAEGYYRKNGEPTGEHDVVRYALRPLEQLYGLTLAVEFGPKRLALVRDEMIRRGGSRRYINAAVGRIRRVFRWAVAQEMTPGTIVANLAALSPLQKGRSAAREKPAVAAVSDARVDAALPFLSPRFAAVVRLMRLTGMRPGEALSMRVEEVDRTDPGCWSYRPGSHKTEHRDKDRVVFVGPRAREALLPWIVAAGTGPVFPSRIENFRRAIRNACAKAGVPSFAPNQLRHAFATEVRARLGLEAAQVALGHSAADVTQVYAERDLSKARSTALAVG</sequence>
<protein>
    <submittedName>
        <fullName evidence="3">Site-specific integrase</fullName>
    </submittedName>
</protein>
<dbReference type="RefSeq" id="WP_277862907.1">
    <property type="nucleotide sequence ID" value="NZ_JARRAG010000002.1"/>
</dbReference>
<dbReference type="SUPFAM" id="SSF56349">
    <property type="entry name" value="DNA breaking-rejoining enzymes"/>
    <property type="match status" value="1"/>
</dbReference>
<dbReference type="PANTHER" id="PTHR30349:SF64">
    <property type="entry name" value="PROPHAGE INTEGRASE INTD-RELATED"/>
    <property type="match status" value="1"/>
</dbReference>
<reference evidence="3 4" key="1">
    <citation type="submission" date="2023-03" db="EMBL/GenBank/DDBJ databases">
        <title>Paludisphaera mucosa sp. nov. a novel planctomycete from northern fen.</title>
        <authorList>
            <person name="Ivanova A."/>
        </authorList>
    </citation>
    <scope>NUCLEOTIDE SEQUENCE [LARGE SCALE GENOMIC DNA]</scope>
    <source>
        <strain evidence="3 4">Pla2</strain>
    </source>
</reference>
<dbReference type="CDD" id="cd00796">
    <property type="entry name" value="INT_Rci_Hp1_C"/>
    <property type="match status" value="1"/>
</dbReference>
<accession>A0ABT6FGK3</accession>
<evidence type="ECO:0000313" key="4">
    <source>
        <dbReference type="Proteomes" id="UP001216907"/>
    </source>
</evidence>
<dbReference type="InterPro" id="IPR002104">
    <property type="entry name" value="Integrase_catalytic"/>
</dbReference>
<organism evidence="3 4">
    <name type="scientific">Paludisphaera mucosa</name>
    <dbReference type="NCBI Taxonomy" id="3030827"/>
    <lineage>
        <taxon>Bacteria</taxon>
        <taxon>Pseudomonadati</taxon>
        <taxon>Planctomycetota</taxon>
        <taxon>Planctomycetia</taxon>
        <taxon>Isosphaerales</taxon>
        <taxon>Isosphaeraceae</taxon>
        <taxon>Paludisphaera</taxon>
    </lineage>
</organism>
<dbReference type="Proteomes" id="UP001216907">
    <property type="component" value="Unassembled WGS sequence"/>
</dbReference>
<evidence type="ECO:0000313" key="3">
    <source>
        <dbReference type="EMBL" id="MDG3006611.1"/>
    </source>
</evidence>
<keyword evidence="1" id="KW-0233">DNA recombination</keyword>
<comment type="caution">
    <text evidence="3">The sequence shown here is derived from an EMBL/GenBank/DDBJ whole genome shotgun (WGS) entry which is preliminary data.</text>
</comment>
<proteinExistence type="predicted"/>